<accession>A0A7D3VW36</accession>
<feature type="domain" description="Beta-ketoacyl-[acyl-carrier-protein] synthase III C-terminal" evidence="3">
    <location>
        <begin position="253"/>
        <end position="326"/>
    </location>
</feature>
<dbReference type="EMBL" id="CP053892">
    <property type="protein sequence ID" value="QKG20152.1"/>
    <property type="molecule type" value="Genomic_DNA"/>
</dbReference>
<dbReference type="AlphaFoldDB" id="A0A7D3VW36"/>
<dbReference type="PANTHER" id="PTHR34069">
    <property type="entry name" value="3-OXOACYL-[ACYL-CARRIER-PROTEIN] SYNTHASE 3"/>
    <property type="match status" value="1"/>
</dbReference>
<evidence type="ECO:0000259" key="4">
    <source>
        <dbReference type="Pfam" id="PF08545"/>
    </source>
</evidence>
<dbReference type="GO" id="GO:0006633">
    <property type="term" value="P:fatty acid biosynthetic process"/>
    <property type="evidence" value="ECO:0007669"/>
    <property type="project" value="InterPro"/>
</dbReference>
<organism evidence="5 6">
    <name type="scientific">Actinomadura verrucosospora</name>
    <dbReference type="NCBI Taxonomy" id="46165"/>
    <lineage>
        <taxon>Bacteria</taxon>
        <taxon>Bacillati</taxon>
        <taxon>Actinomycetota</taxon>
        <taxon>Actinomycetes</taxon>
        <taxon>Streptosporangiales</taxon>
        <taxon>Thermomonosporaceae</taxon>
        <taxon>Actinomadura</taxon>
    </lineage>
</organism>
<keyword evidence="2" id="KW-0012">Acyltransferase</keyword>
<evidence type="ECO:0000256" key="1">
    <source>
        <dbReference type="ARBA" id="ARBA00022679"/>
    </source>
</evidence>
<dbReference type="Gene3D" id="3.40.47.10">
    <property type="match status" value="2"/>
</dbReference>
<name>A0A7D3VW36_ACTVE</name>
<dbReference type="InterPro" id="IPR013747">
    <property type="entry name" value="ACP_syn_III_C"/>
</dbReference>
<keyword evidence="6" id="KW-1185">Reference proteome</keyword>
<dbReference type="Pfam" id="PF08541">
    <property type="entry name" value="ACP_syn_III_C"/>
    <property type="match status" value="1"/>
</dbReference>
<feature type="domain" description="Beta-ketoacyl-[acyl-carrier-protein] synthase III N-terminal" evidence="4">
    <location>
        <begin position="118"/>
        <end position="195"/>
    </location>
</feature>
<evidence type="ECO:0000313" key="6">
    <source>
        <dbReference type="Proteomes" id="UP000501240"/>
    </source>
</evidence>
<dbReference type="InterPro" id="IPR013751">
    <property type="entry name" value="ACP_syn_III_N"/>
</dbReference>
<evidence type="ECO:0000259" key="3">
    <source>
        <dbReference type="Pfam" id="PF08541"/>
    </source>
</evidence>
<dbReference type="InterPro" id="IPR016039">
    <property type="entry name" value="Thiolase-like"/>
</dbReference>
<evidence type="ECO:0000313" key="5">
    <source>
        <dbReference type="EMBL" id="QKG20152.1"/>
    </source>
</evidence>
<dbReference type="PANTHER" id="PTHR34069:SF2">
    <property type="entry name" value="BETA-KETOACYL-[ACYL-CARRIER-PROTEIN] SYNTHASE III"/>
    <property type="match status" value="1"/>
</dbReference>
<reference evidence="5 6" key="1">
    <citation type="submission" date="2020-05" db="EMBL/GenBank/DDBJ databases">
        <title>Actinomadura verrucosospora NRRL-B18236 (PFL_A860) Genome sequencing and assembly.</title>
        <authorList>
            <person name="Samborskyy M."/>
        </authorList>
    </citation>
    <scope>NUCLEOTIDE SEQUENCE [LARGE SCALE GENOMIC DNA]</scope>
    <source>
        <strain evidence="5 6">NRRL:B18236</strain>
    </source>
</reference>
<keyword evidence="1" id="KW-0808">Transferase</keyword>
<sequence length="342" mass="36198">MYRSDIGIVSAGTGLPGDAIGTAALAERFGFGAPWEHWVNTFIGTTSRHLAIDLETGEVRATLADLGEEAGRSALESAGLEPGDIDLVVMGTATPDLLMPATVNVIADRLGIDGVPSFQLQSGCSGAVQAMDVASGLLATGQYRTALVLGGDVCAKHVVPDADFSRLPPAELVNLVLFGDGAGAVVLRREPEPGAVLLRGLFTRLVGLGRDPGQTLAWFGANRTFDQPAATEDYKAIEERVPVMAVEVLKELLENLEWSEADLRYLLPPQLSGRMSALIGERLAVPHAQQITRVNEIGNCGNGLVFFQLERALQAMGPGDRAVGVAIESSKWIKSGFALERT</sequence>
<dbReference type="SUPFAM" id="SSF53901">
    <property type="entry name" value="Thiolase-like"/>
    <property type="match status" value="2"/>
</dbReference>
<dbReference type="RefSeq" id="WP_173094608.1">
    <property type="nucleotide sequence ID" value="NZ_CP053892.1"/>
</dbReference>
<evidence type="ECO:0000256" key="2">
    <source>
        <dbReference type="ARBA" id="ARBA00023315"/>
    </source>
</evidence>
<dbReference type="Pfam" id="PF08545">
    <property type="entry name" value="ACP_syn_III"/>
    <property type="match status" value="1"/>
</dbReference>
<protein>
    <submittedName>
        <fullName evidence="5">3-oxoacyl-ACP synthase</fullName>
    </submittedName>
</protein>
<dbReference type="GO" id="GO:0004315">
    <property type="term" value="F:3-oxoacyl-[acyl-carrier-protein] synthase activity"/>
    <property type="evidence" value="ECO:0007669"/>
    <property type="project" value="InterPro"/>
</dbReference>
<gene>
    <name evidence="5" type="primary">mad16</name>
    <name evidence="5" type="ORF">ACTIVE_1789</name>
</gene>
<dbReference type="GO" id="GO:0044550">
    <property type="term" value="P:secondary metabolite biosynthetic process"/>
    <property type="evidence" value="ECO:0007669"/>
    <property type="project" value="TreeGrafter"/>
</dbReference>
<dbReference type="Proteomes" id="UP000501240">
    <property type="component" value="Chromosome"/>
</dbReference>
<proteinExistence type="predicted"/>